<dbReference type="Pfam" id="PF03088">
    <property type="entry name" value="Str_synth"/>
    <property type="match status" value="1"/>
</dbReference>
<dbReference type="SUPFAM" id="SSF63829">
    <property type="entry name" value="Calcium-dependent phosphotriesterase"/>
    <property type="match status" value="1"/>
</dbReference>
<gene>
    <name evidence="5" type="ORF">GCM10022278_21800</name>
</gene>
<reference evidence="6" key="1">
    <citation type="journal article" date="2019" name="Int. J. Syst. Evol. Microbiol.">
        <title>The Global Catalogue of Microorganisms (GCM) 10K type strain sequencing project: providing services to taxonomists for standard genome sequencing and annotation.</title>
        <authorList>
            <consortium name="The Broad Institute Genomics Platform"/>
            <consortium name="The Broad Institute Genome Sequencing Center for Infectious Disease"/>
            <person name="Wu L."/>
            <person name="Ma J."/>
        </authorList>
    </citation>
    <scope>NUCLEOTIDE SEQUENCE [LARGE SCALE GENOMIC DNA]</scope>
    <source>
        <strain evidence="6">JCM 17555</strain>
    </source>
</reference>
<dbReference type="InterPro" id="IPR018119">
    <property type="entry name" value="Strictosidine_synth_cons-reg"/>
</dbReference>
<comment type="caution">
    <text evidence="5">The sequence shown here is derived from an EMBL/GenBank/DDBJ whole genome shotgun (WGS) entry which is preliminary data.</text>
</comment>
<keyword evidence="6" id="KW-1185">Reference proteome</keyword>
<feature type="domain" description="Strictosidine synthase conserved region" evidence="4">
    <location>
        <begin position="151"/>
        <end position="240"/>
    </location>
</feature>
<evidence type="ECO:0000256" key="3">
    <source>
        <dbReference type="ARBA" id="ARBA00023180"/>
    </source>
</evidence>
<evidence type="ECO:0000256" key="1">
    <source>
        <dbReference type="ARBA" id="ARBA00009191"/>
    </source>
</evidence>
<sequence>MRSVALFVLAIVLCALVFLTTLWLNAPINALAWHPESPQQAPQTESLQQIPVLASGKLAGAEDVHPVREADREQWLVYTGMANGEIIRIAKDERIEVLADTGGHPLGLALDTEDRLVIADAERGLLRLDLDTLALETLAPRGGPMQLNFVDDVDIAANGVIYFSDASSGRDMDELQLEILEARPRGRLFAYDPAAAEGERLSLLLDKLYFANGVAVTADQQSVLVNETFRYRVTRYWLDGPKKGESEVFADRLPGFPDGISRGSDGRYWVALFAPRNSALDNAHPYPVLKELMAALPESLQPEAARHGAVLGLNEEGDIIASLQDPSGEHVWEITSVEEADDGTLYLGTLTGDRIGALPAID</sequence>
<dbReference type="PANTHER" id="PTHR10426:SF88">
    <property type="entry name" value="ADIPOCYTE PLASMA MEMBRANE-ASSOCIATED PROTEIN HEMOMUCIN-RELATED"/>
    <property type="match status" value="1"/>
</dbReference>
<name>A0ABP7PD48_9GAMM</name>
<dbReference type="RefSeq" id="WP_344806194.1">
    <property type="nucleotide sequence ID" value="NZ_BAABBO010000009.1"/>
</dbReference>
<dbReference type="PANTHER" id="PTHR10426">
    <property type="entry name" value="STRICTOSIDINE SYNTHASE-RELATED"/>
    <property type="match status" value="1"/>
</dbReference>
<protein>
    <submittedName>
        <fullName evidence="5">SMP-30/gluconolactonase/LRE family protein</fullName>
    </submittedName>
</protein>
<evidence type="ECO:0000313" key="5">
    <source>
        <dbReference type="EMBL" id="GAA3963636.1"/>
    </source>
</evidence>
<evidence type="ECO:0000259" key="4">
    <source>
        <dbReference type="Pfam" id="PF03088"/>
    </source>
</evidence>
<keyword evidence="2" id="KW-0597">Phosphoprotein</keyword>
<evidence type="ECO:0000256" key="2">
    <source>
        <dbReference type="ARBA" id="ARBA00022553"/>
    </source>
</evidence>
<organism evidence="5 6">
    <name type="scientific">Allohahella marinimesophila</name>
    <dbReference type="NCBI Taxonomy" id="1054972"/>
    <lineage>
        <taxon>Bacteria</taxon>
        <taxon>Pseudomonadati</taxon>
        <taxon>Pseudomonadota</taxon>
        <taxon>Gammaproteobacteria</taxon>
        <taxon>Oceanospirillales</taxon>
        <taxon>Hahellaceae</taxon>
        <taxon>Allohahella</taxon>
    </lineage>
</organism>
<accession>A0ABP7PD48</accession>
<proteinExistence type="inferred from homology"/>
<evidence type="ECO:0000313" key="6">
    <source>
        <dbReference type="Proteomes" id="UP001501337"/>
    </source>
</evidence>
<dbReference type="Proteomes" id="UP001501337">
    <property type="component" value="Unassembled WGS sequence"/>
</dbReference>
<dbReference type="EMBL" id="BAABBO010000009">
    <property type="protein sequence ID" value="GAA3963636.1"/>
    <property type="molecule type" value="Genomic_DNA"/>
</dbReference>
<dbReference type="InterPro" id="IPR011042">
    <property type="entry name" value="6-blade_b-propeller_TolB-like"/>
</dbReference>
<dbReference type="Gene3D" id="2.120.10.30">
    <property type="entry name" value="TolB, C-terminal domain"/>
    <property type="match status" value="1"/>
</dbReference>
<keyword evidence="3" id="KW-0325">Glycoprotein</keyword>
<comment type="similarity">
    <text evidence="1">Belongs to the strictosidine synthase family.</text>
</comment>